<keyword evidence="4" id="KW-0444">Lipid biosynthesis</keyword>
<feature type="chain" id="PRO_5001658387" description="Glycerol-3-phosphate dehydrogenase [NAD(+)]" evidence="19">
    <location>
        <begin position="23"/>
        <end position="480"/>
    </location>
</feature>
<feature type="signal peptide" evidence="19">
    <location>
        <begin position="1"/>
        <end position="22"/>
    </location>
</feature>
<dbReference type="PANTHER" id="PTHR11728:SF1">
    <property type="entry name" value="GLYCEROL-3-PHOSPHATE DEHYDROGENASE [NAD(+)] 2, CHLOROPLASTIC"/>
    <property type="match status" value="1"/>
</dbReference>
<dbReference type="GO" id="GO:0009627">
    <property type="term" value="P:systemic acquired resistance"/>
    <property type="evidence" value="ECO:0007669"/>
    <property type="project" value="EnsemblPlants"/>
</dbReference>
<dbReference type="InterPro" id="IPR011128">
    <property type="entry name" value="G3P_DH_NAD-dep_N"/>
</dbReference>
<evidence type="ECO:0000256" key="2">
    <source>
        <dbReference type="ARBA" id="ARBA00005189"/>
    </source>
</evidence>
<evidence type="ECO:0000256" key="1">
    <source>
        <dbReference type="ARBA" id="ARBA00004229"/>
    </source>
</evidence>
<comment type="pathway">
    <text evidence="13">Phospholipid metabolism.</text>
</comment>
<dbReference type="OrthoDB" id="10263760at2759"/>
<evidence type="ECO:0000259" key="21">
    <source>
        <dbReference type="Pfam" id="PF07479"/>
    </source>
</evidence>
<keyword evidence="5" id="KW-0150">Chloroplast</keyword>
<protein>
    <recommendedName>
        <fullName evidence="17">Glycerol-3-phosphate dehydrogenase [NAD(+)]</fullName>
        <ecNumber evidence="17">1.1.1.8</ecNumber>
    </recommendedName>
</protein>
<dbReference type="Gene3D" id="1.10.1040.10">
    <property type="entry name" value="N-(1-d-carboxylethyl)-l-norvaline Dehydrogenase, domain 2"/>
    <property type="match status" value="1"/>
</dbReference>
<evidence type="ECO:0000256" key="18">
    <source>
        <dbReference type="SAM" id="MobiDB-lite"/>
    </source>
</evidence>
<dbReference type="GO" id="GO:0141152">
    <property type="term" value="F:glycerol-3-phosphate dehydrogenase (NAD+) activity"/>
    <property type="evidence" value="ECO:0007669"/>
    <property type="project" value="UniProtKB-UniRule"/>
</dbReference>
<dbReference type="GO" id="GO:0005829">
    <property type="term" value="C:cytosol"/>
    <property type="evidence" value="ECO:0007669"/>
    <property type="project" value="TreeGrafter"/>
</dbReference>
<feature type="region of interest" description="Disordered" evidence="18">
    <location>
        <begin position="92"/>
        <end position="118"/>
    </location>
</feature>
<accession>A0A068UZP6</accession>
<dbReference type="InterPro" id="IPR036291">
    <property type="entry name" value="NAD(P)-bd_dom_sf"/>
</dbReference>
<evidence type="ECO:0000256" key="15">
    <source>
        <dbReference type="ARBA" id="ARBA00048683"/>
    </source>
</evidence>
<dbReference type="GO" id="GO:0005975">
    <property type="term" value="P:carbohydrate metabolic process"/>
    <property type="evidence" value="ECO:0007669"/>
    <property type="project" value="InterPro"/>
</dbReference>
<dbReference type="HAMAP" id="MF_00394">
    <property type="entry name" value="NAD_Glyc3P_dehydrog"/>
    <property type="match status" value="1"/>
</dbReference>
<name>A0A068UZP6_COFCA</name>
<keyword evidence="9 16" id="KW-0520">NAD</keyword>
<proteinExistence type="inferred from homology"/>
<dbReference type="NCBIfam" id="NF000940">
    <property type="entry name" value="PRK00094.1-2"/>
    <property type="match status" value="1"/>
</dbReference>
<evidence type="ECO:0000256" key="17">
    <source>
        <dbReference type="RuleBase" id="RU361243"/>
    </source>
</evidence>
<dbReference type="Pfam" id="PF01210">
    <property type="entry name" value="NAD_Gly3P_dh_N"/>
    <property type="match status" value="1"/>
</dbReference>
<dbReference type="PANTHER" id="PTHR11728">
    <property type="entry name" value="GLYCEROL-3-PHOSPHATE DEHYDROGENASE"/>
    <property type="match status" value="1"/>
</dbReference>
<comment type="subcellular location">
    <subcellularLocation>
        <location evidence="1">Plastid</location>
        <location evidence="1">Chloroplast</location>
    </subcellularLocation>
</comment>
<dbReference type="GO" id="GO:0008654">
    <property type="term" value="P:phospholipid biosynthetic process"/>
    <property type="evidence" value="ECO:0007669"/>
    <property type="project" value="UniProtKB-KW"/>
</dbReference>
<dbReference type="AlphaFoldDB" id="A0A068UZP6"/>
<evidence type="ECO:0000256" key="5">
    <source>
        <dbReference type="ARBA" id="ARBA00022528"/>
    </source>
</evidence>
<dbReference type="EC" id="1.1.1.8" evidence="17"/>
<dbReference type="FunCoup" id="A0A068UZP6">
    <property type="interactions" value="303"/>
</dbReference>
<keyword evidence="19" id="KW-0732">Signal</keyword>
<dbReference type="EMBL" id="HG739162">
    <property type="protein sequence ID" value="CDP13901.1"/>
    <property type="molecule type" value="Genomic_DNA"/>
</dbReference>
<comment type="catalytic activity">
    <reaction evidence="15 17">
        <text>sn-glycerol 3-phosphate + NAD(+) = dihydroxyacetone phosphate + NADH + H(+)</text>
        <dbReference type="Rhea" id="RHEA:11092"/>
        <dbReference type="ChEBI" id="CHEBI:15378"/>
        <dbReference type="ChEBI" id="CHEBI:57540"/>
        <dbReference type="ChEBI" id="CHEBI:57597"/>
        <dbReference type="ChEBI" id="CHEBI:57642"/>
        <dbReference type="ChEBI" id="CHEBI:57945"/>
        <dbReference type="EC" id="1.1.1.8"/>
    </reaction>
</comment>
<evidence type="ECO:0000256" key="4">
    <source>
        <dbReference type="ARBA" id="ARBA00022516"/>
    </source>
</evidence>
<keyword evidence="6" id="KW-0934">Plastid</keyword>
<reference evidence="23" key="1">
    <citation type="journal article" date="2014" name="Science">
        <title>The coffee genome provides insight into the convergent evolution of caffeine biosynthesis.</title>
        <authorList>
            <person name="Denoeud F."/>
            <person name="Carretero-Paulet L."/>
            <person name="Dereeper A."/>
            <person name="Droc G."/>
            <person name="Guyot R."/>
            <person name="Pietrella M."/>
            <person name="Zheng C."/>
            <person name="Alberti A."/>
            <person name="Anthony F."/>
            <person name="Aprea G."/>
            <person name="Aury J.M."/>
            <person name="Bento P."/>
            <person name="Bernard M."/>
            <person name="Bocs S."/>
            <person name="Campa C."/>
            <person name="Cenci A."/>
            <person name="Combes M.C."/>
            <person name="Crouzillat D."/>
            <person name="Da Silva C."/>
            <person name="Daddiego L."/>
            <person name="De Bellis F."/>
            <person name="Dussert S."/>
            <person name="Garsmeur O."/>
            <person name="Gayraud T."/>
            <person name="Guignon V."/>
            <person name="Jahn K."/>
            <person name="Jamilloux V."/>
            <person name="Joet T."/>
            <person name="Labadie K."/>
            <person name="Lan T."/>
            <person name="Leclercq J."/>
            <person name="Lepelley M."/>
            <person name="Leroy T."/>
            <person name="Li L.T."/>
            <person name="Librado P."/>
            <person name="Lopez L."/>
            <person name="Munoz A."/>
            <person name="Noel B."/>
            <person name="Pallavicini A."/>
            <person name="Perrotta G."/>
            <person name="Poncet V."/>
            <person name="Pot D."/>
            <person name="Priyono X."/>
            <person name="Rigoreau M."/>
            <person name="Rouard M."/>
            <person name="Rozas J."/>
            <person name="Tranchant-Dubreuil C."/>
            <person name="VanBuren R."/>
            <person name="Zhang Q."/>
            <person name="Andrade A.C."/>
            <person name="Argout X."/>
            <person name="Bertrand B."/>
            <person name="de Kochko A."/>
            <person name="Graziosi G."/>
            <person name="Henry R.J."/>
            <person name="Jayarama X."/>
            <person name="Ming R."/>
            <person name="Nagai C."/>
            <person name="Rounsley S."/>
            <person name="Sankoff D."/>
            <person name="Giuliano G."/>
            <person name="Albert V.A."/>
            <person name="Wincker P."/>
            <person name="Lashermes P."/>
        </authorList>
    </citation>
    <scope>NUCLEOTIDE SEQUENCE [LARGE SCALE GENOMIC DNA]</scope>
    <source>
        <strain evidence="23">cv. DH200-94</strain>
    </source>
</reference>
<comment type="pathway">
    <text evidence="14">Membrane lipid metabolism; glycerophospholipid metabolism.</text>
</comment>
<dbReference type="GO" id="GO:0045017">
    <property type="term" value="P:glycerolipid biosynthetic process"/>
    <property type="evidence" value="ECO:0007669"/>
    <property type="project" value="EnsemblPlants"/>
</dbReference>
<dbReference type="InterPro" id="IPR013328">
    <property type="entry name" value="6PGD_dom2"/>
</dbReference>
<evidence type="ECO:0000256" key="8">
    <source>
        <dbReference type="ARBA" id="ARBA00023002"/>
    </source>
</evidence>
<dbReference type="PROSITE" id="PS00957">
    <property type="entry name" value="NAD_G3PDH"/>
    <property type="match status" value="1"/>
</dbReference>
<gene>
    <name evidence="22" type="ORF">GSCOC_T00039037001</name>
</gene>
<evidence type="ECO:0000256" key="11">
    <source>
        <dbReference type="ARBA" id="ARBA00023209"/>
    </source>
</evidence>
<dbReference type="PRINTS" id="PR00077">
    <property type="entry name" value="GPDHDRGNASE"/>
</dbReference>
<dbReference type="GO" id="GO:0051287">
    <property type="term" value="F:NAD binding"/>
    <property type="evidence" value="ECO:0007669"/>
    <property type="project" value="UniProtKB-UniRule"/>
</dbReference>
<dbReference type="NCBIfam" id="NF000942">
    <property type="entry name" value="PRK00094.1-4"/>
    <property type="match status" value="1"/>
</dbReference>
<keyword evidence="10" id="KW-0443">Lipid metabolism</keyword>
<evidence type="ECO:0000256" key="12">
    <source>
        <dbReference type="ARBA" id="ARBA00023264"/>
    </source>
</evidence>
<dbReference type="OMA" id="CKYFPDH"/>
<dbReference type="Proteomes" id="UP000295252">
    <property type="component" value="Chromosome IV"/>
</dbReference>
<dbReference type="FunFam" id="1.10.1040.10:FF:000031">
    <property type="entry name" value="Glycerol-3-phosphate dehydrogenase (NAD(P)(+))"/>
    <property type="match status" value="1"/>
</dbReference>
<dbReference type="Gene3D" id="3.40.50.720">
    <property type="entry name" value="NAD(P)-binding Rossmann-like Domain"/>
    <property type="match status" value="1"/>
</dbReference>
<dbReference type="GO" id="GO:0046168">
    <property type="term" value="P:glycerol-3-phosphate catabolic process"/>
    <property type="evidence" value="ECO:0007669"/>
    <property type="project" value="UniProtKB-UniRule"/>
</dbReference>
<dbReference type="STRING" id="49390.A0A068UZP6"/>
<evidence type="ECO:0000256" key="14">
    <source>
        <dbReference type="ARBA" id="ARBA00037925"/>
    </source>
</evidence>
<dbReference type="InterPro" id="IPR006168">
    <property type="entry name" value="G3P_DH_NAD-dep"/>
</dbReference>
<evidence type="ECO:0000313" key="22">
    <source>
        <dbReference type="EMBL" id="CDP13901.1"/>
    </source>
</evidence>
<dbReference type="PhylomeDB" id="A0A068UZP6"/>
<evidence type="ECO:0000256" key="13">
    <source>
        <dbReference type="ARBA" id="ARBA00025707"/>
    </source>
</evidence>
<dbReference type="SUPFAM" id="SSF51735">
    <property type="entry name" value="NAD(P)-binding Rossmann-fold domains"/>
    <property type="match status" value="1"/>
</dbReference>
<evidence type="ECO:0000256" key="16">
    <source>
        <dbReference type="RuleBase" id="RU000437"/>
    </source>
</evidence>
<organism evidence="22 23">
    <name type="scientific">Coffea canephora</name>
    <name type="common">Robusta coffee</name>
    <dbReference type="NCBI Taxonomy" id="49390"/>
    <lineage>
        <taxon>Eukaryota</taxon>
        <taxon>Viridiplantae</taxon>
        <taxon>Streptophyta</taxon>
        <taxon>Embryophyta</taxon>
        <taxon>Tracheophyta</taxon>
        <taxon>Spermatophyta</taxon>
        <taxon>Magnoliopsida</taxon>
        <taxon>eudicotyledons</taxon>
        <taxon>Gunneridae</taxon>
        <taxon>Pentapetalae</taxon>
        <taxon>asterids</taxon>
        <taxon>lamiids</taxon>
        <taxon>Gentianales</taxon>
        <taxon>Rubiaceae</taxon>
        <taxon>Ixoroideae</taxon>
        <taxon>Gardenieae complex</taxon>
        <taxon>Bertiereae - Coffeeae clade</taxon>
        <taxon>Coffeeae</taxon>
        <taxon>Coffea</taxon>
    </lineage>
</organism>
<dbReference type="Pfam" id="PF07479">
    <property type="entry name" value="NAD_Gly3P_dh_C"/>
    <property type="match status" value="1"/>
</dbReference>
<evidence type="ECO:0000256" key="6">
    <source>
        <dbReference type="ARBA" id="ARBA00022640"/>
    </source>
</evidence>
<keyword evidence="12" id="KW-1208">Phospholipid metabolism</keyword>
<feature type="domain" description="Glycerol-3-phosphate dehydrogenase NAD-dependent N-terminal" evidence="20">
    <location>
        <begin position="149"/>
        <end position="309"/>
    </location>
</feature>
<dbReference type="InterPro" id="IPR008927">
    <property type="entry name" value="6-PGluconate_DH-like_C_sf"/>
</dbReference>
<keyword evidence="7" id="KW-0809">Transit peptide</keyword>
<evidence type="ECO:0000256" key="19">
    <source>
        <dbReference type="SAM" id="SignalP"/>
    </source>
</evidence>
<keyword evidence="11" id="KW-0594">Phospholipid biosynthesis</keyword>
<dbReference type="SUPFAM" id="SSF48179">
    <property type="entry name" value="6-phosphogluconate dehydrogenase C-terminal domain-like"/>
    <property type="match status" value="1"/>
</dbReference>
<comment type="similarity">
    <text evidence="3 16">Belongs to the NAD-dependent glycerol-3-phosphate dehydrogenase family.</text>
</comment>
<dbReference type="Gramene" id="CDP13901">
    <property type="protein sequence ID" value="CDP13901"/>
    <property type="gene ID" value="GSCOC_T00039037001"/>
</dbReference>
<dbReference type="InParanoid" id="A0A068UZP6"/>
<evidence type="ECO:0000256" key="9">
    <source>
        <dbReference type="ARBA" id="ARBA00023027"/>
    </source>
</evidence>
<comment type="pathway">
    <text evidence="2">Lipid metabolism.</text>
</comment>
<dbReference type="GO" id="GO:0009507">
    <property type="term" value="C:chloroplast"/>
    <property type="evidence" value="ECO:0007669"/>
    <property type="project" value="UniProtKB-SubCell"/>
</dbReference>
<dbReference type="InterPro" id="IPR006109">
    <property type="entry name" value="G3P_DH_NAD-dep_C"/>
</dbReference>
<keyword evidence="8 16" id="KW-0560">Oxidoreductase</keyword>
<feature type="domain" description="Glycerol-3-phosphate dehydrogenase NAD-dependent C-terminal" evidence="21">
    <location>
        <begin position="328"/>
        <end position="468"/>
    </location>
</feature>
<evidence type="ECO:0000256" key="10">
    <source>
        <dbReference type="ARBA" id="ARBA00023098"/>
    </source>
</evidence>
<evidence type="ECO:0000256" key="3">
    <source>
        <dbReference type="ARBA" id="ARBA00011009"/>
    </source>
</evidence>
<evidence type="ECO:0000313" key="23">
    <source>
        <dbReference type="Proteomes" id="UP000295252"/>
    </source>
</evidence>
<evidence type="ECO:0000256" key="7">
    <source>
        <dbReference type="ARBA" id="ARBA00022946"/>
    </source>
</evidence>
<keyword evidence="23" id="KW-1185">Reference proteome</keyword>
<sequence length="480" mass="51831">MKKTKSTHHLLCLFLLCCVGGAKPMVASLQLESPLPSAYYSHHFFPVSTSNNRTTSQLDWSRCHYQRRPPTCSLVVQKFPVKSSSVVLYASSGGSTAPADDETMEPPSSPPEGSKDRRKVVQVAWEKLVRWSRSWRSKAKTDVLERANKVVVLGGGSFGTAMAAHVAERKAQLEVNILVRDPQVCRSINERHCNCKYFPDHQLPENVIATTDAKAALMGADFCFHAVPVQFSSAFLEEIAAFVDPGLPFISLSKGLELNTLRMMSQIIPKALKNPRQPFIVLSGPSFALELVKKLPTAMVVASKDKKMADAVQQLLASRNMRISTSSDVTGVEIAGALKNVLAIAAGIVDGLNLGNNSMAALVAQGCSEIRWLATKMGAKSTTLTGLSGSGDIMLTCFVNLSRNRTVGVRLGSGEGLDDILSSMNQVAEGVSTAGAVITLAQKYKVKMPVLTAVARIIDKELTPTKAVYELMALPQVEEV</sequence>
<evidence type="ECO:0000259" key="20">
    <source>
        <dbReference type="Pfam" id="PF01210"/>
    </source>
</evidence>
<dbReference type="FunFam" id="3.40.50.720:FF:000019">
    <property type="entry name" value="Glycerol-3-phosphate dehydrogenase [NAD(P)+]"/>
    <property type="match status" value="1"/>
</dbReference>